<reference evidence="1" key="1">
    <citation type="submission" date="2023-08" db="EMBL/GenBank/DDBJ databases">
        <authorList>
            <person name="Chen Y."/>
            <person name="Shah S."/>
            <person name="Dougan E. K."/>
            <person name="Thang M."/>
            <person name="Chan C."/>
        </authorList>
    </citation>
    <scope>NUCLEOTIDE SEQUENCE</scope>
</reference>
<comment type="caution">
    <text evidence="1">The sequence shown here is derived from an EMBL/GenBank/DDBJ whole genome shotgun (WGS) entry which is preliminary data.</text>
</comment>
<evidence type="ECO:0000313" key="1">
    <source>
        <dbReference type="EMBL" id="CAJ1374149.1"/>
    </source>
</evidence>
<accession>A0AA36HRS6</accession>
<dbReference type="Proteomes" id="UP001178507">
    <property type="component" value="Unassembled WGS sequence"/>
</dbReference>
<keyword evidence="2" id="KW-1185">Reference proteome</keyword>
<evidence type="ECO:0000313" key="2">
    <source>
        <dbReference type="Proteomes" id="UP001178507"/>
    </source>
</evidence>
<dbReference type="AlphaFoldDB" id="A0AA36HRS6"/>
<proteinExistence type="predicted"/>
<sequence length="180" mass="20022">MEIEDCLSLFNMMLPLTTSHSRCSLKRLGLHMRAPDGLLPPHEEVEGFLCSGFASVAECLAPGGFIHFTHSQAQLAETVFFQLPFVEPDLFSGDMASCTRLASSTPLDRPLRRVEPLPELRASGTLISGPLRPTMAELASQKLRTQKYDLHSVLPEGMQLKLMHVIDRLGAWKEEMGFRS</sequence>
<dbReference type="EMBL" id="CAUJNA010000234">
    <property type="protein sequence ID" value="CAJ1374149.1"/>
    <property type="molecule type" value="Genomic_DNA"/>
</dbReference>
<name>A0AA36HRS6_9DINO</name>
<protein>
    <submittedName>
        <fullName evidence="1">Uncharacterized protein</fullName>
    </submittedName>
</protein>
<gene>
    <name evidence="1" type="ORF">EVOR1521_LOCUS3775</name>
</gene>
<organism evidence="1 2">
    <name type="scientific">Effrenium voratum</name>
    <dbReference type="NCBI Taxonomy" id="2562239"/>
    <lineage>
        <taxon>Eukaryota</taxon>
        <taxon>Sar</taxon>
        <taxon>Alveolata</taxon>
        <taxon>Dinophyceae</taxon>
        <taxon>Suessiales</taxon>
        <taxon>Symbiodiniaceae</taxon>
        <taxon>Effrenium</taxon>
    </lineage>
</organism>